<feature type="chain" id="PRO_5034892601" evidence="1">
    <location>
        <begin position="23"/>
        <end position="62"/>
    </location>
</feature>
<evidence type="ECO:0000313" key="3">
    <source>
        <dbReference type="Proteomes" id="UP000694412"/>
    </source>
</evidence>
<name>A0A8C2TPJ7_COTJA</name>
<protein>
    <submittedName>
        <fullName evidence="2">Uncharacterized protein</fullName>
    </submittedName>
</protein>
<organism evidence="2 3">
    <name type="scientific">Coturnix japonica</name>
    <name type="common">Japanese quail</name>
    <name type="synonym">Coturnix coturnix japonica</name>
    <dbReference type="NCBI Taxonomy" id="93934"/>
    <lineage>
        <taxon>Eukaryota</taxon>
        <taxon>Metazoa</taxon>
        <taxon>Chordata</taxon>
        <taxon>Craniata</taxon>
        <taxon>Vertebrata</taxon>
        <taxon>Euteleostomi</taxon>
        <taxon>Archelosauria</taxon>
        <taxon>Archosauria</taxon>
        <taxon>Dinosauria</taxon>
        <taxon>Saurischia</taxon>
        <taxon>Theropoda</taxon>
        <taxon>Coelurosauria</taxon>
        <taxon>Aves</taxon>
        <taxon>Neognathae</taxon>
        <taxon>Galloanserae</taxon>
        <taxon>Galliformes</taxon>
        <taxon>Phasianidae</taxon>
        <taxon>Perdicinae</taxon>
        <taxon>Coturnix</taxon>
    </lineage>
</organism>
<dbReference type="OrthoDB" id="9382832at2759"/>
<dbReference type="Ensembl" id="ENSCJPT00005022300.1">
    <property type="protein sequence ID" value="ENSCJPP00005015786.1"/>
    <property type="gene ID" value="ENSCJPG00005013034.1"/>
</dbReference>
<dbReference type="GeneTree" id="ENSGT01040000240860"/>
<accession>A0A8C2TPJ7</accession>
<dbReference type="Proteomes" id="UP000694412">
    <property type="component" value="Chromosome 3"/>
</dbReference>
<reference evidence="2" key="3">
    <citation type="submission" date="2025-09" db="UniProtKB">
        <authorList>
            <consortium name="Ensembl"/>
        </authorList>
    </citation>
    <scope>IDENTIFICATION</scope>
</reference>
<dbReference type="Gene3D" id="3.10.360.10">
    <property type="entry name" value="Antimicrobial Peptide, Beta-defensin 2, Chain A"/>
    <property type="match status" value="1"/>
</dbReference>
<evidence type="ECO:0000256" key="1">
    <source>
        <dbReference type="SAM" id="SignalP"/>
    </source>
</evidence>
<evidence type="ECO:0000313" key="2">
    <source>
        <dbReference type="Ensembl" id="ENSCJPP00005015786.1"/>
    </source>
</evidence>
<gene>
    <name evidence="2" type="primary">LOC107312327</name>
</gene>
<dbReference type="GeneID" id="107312327"/>
<proteinExistence type="predicted"/>
<keyword evidence="1" id="KW-0732">Signal</keyword>
<reference evidence="2" key="1">
    <citation type="submission" date="2015-11" db="EMBL/GenBank/DDBJ databases">
        <authorList>
            <consortium name="International Coturnix japonica Genome Analysis Consortium"/>
            <person name="Warren W."/>
            <person name="Burt D.W."/>
            <person name="Antin P.B."/>
            <person name="Lanford R."/>
            <person name="Gros J."/>
            <person name="Wilson R.K."/>
        </authorList>
    </citation>
    <scope>NUCLEOTIDE SEQUENCE [LARGE SCALE GENOMIC DNA]</scope>
</reference>
<keyword evidence="3" id="KW-1185">Reference proteome</keyword>
<feature type="signal peptide" evidence="1">
    <location>
        <begin position="1"/>
        <end position="22"/>
    </location>
</feature>
<dbReference type="KEGG" id="cjo:107312327"/>
<dbReference type="RefSeq" id="XP_032299368.1">
    <property type="nucleotide sequence ID" value="XM_032443477.1"/>
</dbReference>
<dbReference type="AlphaFoldDB" id="A0A8C2TPJ7"/>
<reference evidence="2" key="2">
    <citation type="submission" date="2025-08" db="UniProtKB">
        <authorList>
            <consortium name="Ensembl"/>
        </authorList>
    </citation>
    <scope>IDENTIFICATION</scope>
</reference>
<sequence>MKLLCVLFAVLLLFSMAVPGYGQYEGACKGFCASVCGKRDEWTFRRFCKNKYCCLPPPKKGK</sequence>